<proteinExistence type="predicted"/>
<dbReference type="PROSITE" id="PS51257">
    <property type="entry name" value="PROKAR_LIPOPROTEIN"/>
    <property type="match status" value="1"/>
</dbReference>
<keyword evidence="5" id="KW-1185">Reference proteome</keyword>
<evidence type="ECO:0000313" key="4">
    <source>
        <dbReference type="EMBL" id="WIM93539.1"/>
    </source>
</evidence>
<dbReference type="Gene3D" id="3.40.720.10">
    <property type="entry name" value="Alkaline Phosphatase, subunit A"/>
    <property type="match status" value="1"/>
</dbReference>
<dbReference type="InterPro" id="IPR000917">
    <property type="entry name" value="Sulfatase_N"/>
</dbReference>
<dbReference type="Proteomes" id="UP001240150">
    <property type="component" value="Chromosome"/>
</dbReference>
<gene>
    <name evidence="4" type="ORF">ACTOB_005520</name>
</gene>
<feature type="chain" id="PRO_5045544592" evidence="2">
    <location>
        <begin position="28"/>
        <end position="525"/>
    </location>
</feature>
<dbReference type="SUPFAM" id="SSF53649">
    <property type="entry name" value="Alkaline phosphatase-like"/>
    <property type="match status" value="1"/>
</dbReference>
<protein>
    <submittedName>
        <fullName evidence="4">Sulfatase</fullName>
    </submittedName>
</protein>
<dbReference type="InterPro" id="IPR012251">
    <property type="entry name" value="GlcNAc_6-SO4ase"/>
</dbReference>
<dbReference type="Pfam" id="PF00884">
    <property type="entry name" value="Sulfatase"/>
    <property type="match status" value="1"/>
</dbReference>
<keyword evidence="2" id="KW-0732">Signal</keyword>
<dbReference type="PANTHER" id="PTHR43108">
    <property type="entry name" value="N-ACETYLGLUCOSAMINE-6-SULFATASE FAMILY MEMBER"/>
    <property type="match status" value="1"/>
</dbReference>
<reference evidence="4 5" key="1">
    <citation type="submission" date="2023-06" db="EMBL/GenBank/DDBJ databases">
        <authorList>
            <person name="Yushchuk O."/>
            <person name="Binda E."/>
            <person name="Ruckert-Reed C."/>
            <person name="Fedorenko V."/>
            <person name="Kalinowski J."/>
            <person name="Marinelli F."/>
        </authorList>
    </citation>
    <scope>NUCLEOTIDE SEQUENCE [LARGE SCALE GENOMIC DNA]</scope>
    <source>
        <strain evidence="4 5">NRRL 3884</strain>
    </source>
</reference>
<organism evidence="4 5">
    <name type="scientific">Actinoplanes oblitus</name>
    <dbReference type="NCBI Taxonomy" id="3040509"/>
    <lineage>
        <taxon>Bacteria</taxon>
        <taxon>Bacillati</taxon>
        <taxon>Actinomycetota</taxon>
        <taxon>Actinomycetes</taxon>
        <taxon>Micromonosporales</taxon>
        <taxon>Micromonosporaceae</taxon>
        <taxon>Actinoplanes</taxon>
    </lineage>
</organism>
<accession>A0ABY8WAW7</accession>
<feature type="compositionally biased region" description="Low complexity" evidence="1">
    <location>
        <begin position="30"/>
        <end position="52"/>
    </location>
</feature>
<dbReference type="CDD" id="cd16147">
    <property type="entry name" value="G6S"/>
    <property type="match status" value="1"/>
</dbReference>
<dbReference type="PANTHER" id="PTHR43108:SF8">
    <property type="entry name" value="SD21168P"/>
    <property type="match status" value="1"/>
</dbReference>
<evidence type="ECO:0000256" key="1">
    <source>
        <dbReference type="SAM" id="MobiDB-lite"/>
    </source>
</evidence>
<feature type="signal peptide" evidence="2">
    <location>
        <begin position="1"/>
        <end position="27"/>
    </location>
</feature>
<feature type="domain" description="Sulfatase N-terminal" evidence="3">
    <location>
        <begin position="62"/>
        <end position="396"/>
    </location>
</feature>
<evidence type="ECO:0000256" key="2">
    <source>
        <dbReference type="SAM" id="SignalP"/>
    </source>
</evidence>
<dbReference type="EMBL" id="CP126980">
    <property type="protein sequence ID" value="WIM93539.1"/>
    <property type="molecule type" value="Genomic_DNA"/>
</dbReference>
<feature type="region of interest" description="Disordered" evidence="1">
    <location>
        <begin position="30"/>
        <end position="57"/>
    </location>
</feature>
<dbReference type="RefSeq" id="WP_284914747.1">
    <property type="nucleotide sequence ID" value="NZ_CP126980.1"/>
</dbReference>
<dbReference type="InterPro" id="IPR017850">
    <property type="entry name" value="Alkaline_phosphatase_core_sf"/>
</dbReference>
<evidence type="ECO:0000313" key="5">
    <source>
        <dbReference type="Proteomes" id="UP001240150"/>
    </source>
</evidence>
<evidence type="ECO:0000259" key="3">
    <source>
        <dbReference type="Pfam" id="PF00884"/>
    </source>
</evidence>
<name>A0ABY8WAW7_9ACTN</name>
<sequence>MPSRPHRTLSHLAAVLLLLVTTSCAAAKTPAGSPSASGSAAVPSAPVLPAAPDTESAPRRKPNIVFVLTDDLSTDLVQYMPSVLALRQEGTTFTNYTVTDSLCCPSRASILSGDYPHNTGIVKNNGSDGGFKLFHARGEENSTLATDLKSAGYRTAFYGKYMNEYWPRATFDGGKSFYVPPGWDEWAVGGDAYRGFDYELNENGKVREYGSRPQDYLTDVLSAKAQNFITTSAAAGQPFMLEVATFTPHLPYTPAPRDAHAFPGLTAPRGPAWDTVPSDAPPWLLHHSPMPAWEKKMIDSSFRKRVQSVQAIDRMLAALRATLTTAGVAGDTTVIFSSDNGYHLGEHRLNPGKMTAFETDVKVPLIAAGAGVKPGHTVEAPAENVDLRPTFADLAGLPANPKVDGRSLKPLLAGTTPHQWRTTALIEHSDPATDPKDPDYNRYSENIPPSYDALRTPAFTYVEYVDGSREFYDLRADPDQMHNLAGGLDPGRLTELHRALHALNTCAGAASCWAAGRLLEEGPAN</sequence>
<dbReference type="PIRSF" id="PIRSF036666">
    <property type="entry name" value="G6S"/>
    <property type="match status" value="1"/>
</dbReference>